<comment type="function">
    <text evidence="7">Involved in DNA repair and RecF pathway recombination.</text>
</comment>
<dbReference type="Pfam" id="PF11967">
    <property type="entry name" value="RecO_N"/>
    <property type="match status" value="1"/>
</dbReference>
<keyword evidence="5 7" id="KW-0234">DNA repair</keyword>
<dbReference type="InterPro" id="IPR012340">
    <property type="entry name" value="NA-bd_OB-fold"/>
</dbReference>
<dbReference type="InterPro" id="IPR022572">
    <property type="entry name" value="DNA_rep/recomb_RecO_N"/>
</dbReference>
<dbReference type="HAMAP" id="MF_00201">
    <property type="entry name" value="RecO"/>
    <property type="match status" value="1"/>
</dbReference>
<dbReference type="EMBL" id="LCBL01000001">
    <property type="protein sequence ID" value="KKS09861.1"/>
    <property type="molecule type" value="Genomic_DNA"/>
</dbReference>
<dbReference type="SUPFAM" id="SSF57863">
    <property type="entry name" value="ArfGap/RecO-like zinc finger"/>
    <property type="match status" value="1"/>
</dbReference>
<keyword evidence="3 7" id="KW-0227">DNA damage</keyword>
<evidence type="ECO:0000259" key="8">
    <source>
        <dbReference type="Pfam" id="PF11967"/>
    </source>
</evidence>
<dbReference type="Pfam" id="PF02565">
    <property type="entry name" value="RecO_C"/>
    <property type="match status" value="1"/>
</dbReference>
<dbReference type="InterPro" id="IPR042242">
    <property type="entry name" value="RecO_C"/>
</dbReference>
<evidence type="ECO:0000256" key="3">
    <source>
        <dbReference type="ARBA" id="ARBA00022763"/>
    </source>
</evidence>
<dbReference type="InterPro" id="IPR003717">
    <property type="entry name" value="RecO"/>
</dbReference>
<dbReference type="GO" id="GO:0043590">
    <property type="term" value="C:bacterial nucleoid"/>
    <property type="evidence" value="ECO:0007669"/>
    <property type="project" value="TreeGrafter"/>
</dbReference>
<evidence type="ECO:0000313" key="9">
    <source>
        <dbReference type="EMBL" id="KKS09861.1"/>
    </source>
</evidence>
<dbReference type="Proteomes" id="UP000033869">
    <property type="component" value="Unassembled WGS sequence"/>
</dbReference>
<protein>
    <recommendedName>
        <fullName evidence="2 7">DNA repair protein RecO</fullName>
    </recommendedName>
    <alternativeName>
        <fullName evidence="6 7">Recombination protein O</fullName>
    </alternativeName>
</protein>
<gene>
    <name evidence="7" type="primary">recO</name>
    <name evidence="9" type="ORF">UU65_C0001G0266</name>
</gene>
<dbReference type="GO" id="GO:0006310">
    <property type="term" value="P:DNA recombination"/>
    <property type="evidence" value="ECO:0007669"/>
    <property type="project" value="UniProtKB-UniRule"/>
</dbReference>
<dbReference type="GO" id="GO:0006302">
    <property type="term" value="P:double-strand break repair"/>
    <property type="evidence" value="ECO:0007669"/>
    <property type="project" value="TreeGrafter"/>
</dbReference>
<sequence>MTYKTEGIIIKRSSFKEADLLLKVFTPAKGKITVISKGARKIKSKMAGSLDLFYLNNFMFAEGKNFDTLCSAETKERFLFLREDLGKLGKAYYLAEILDKIIPDREPNPAVYREFIKALNGLKISPELALSIFEIRIFSKLGFGPELESCVNCHESLDPGKCSLSKNFGGVLCHDCFRKDPEAYAVSDNAIKLMRMMLRFDQDIIIKVSNLDELLMEIKKFNESYIEKILHRSLKSKQFIAKVNIIN</sequence>
<name>A0A0G0YJY8_UNCC2</name>
<keyword evidence="4 7" id="KW-0233">DNA recombination</keyword>
<evidence type="ECO:0000256" key="1">
    <source>
        <dbReference type="ARBA" id="ARBA00007452"/>
    </source>
</evidence>
<evidence type="ECO:0000256" key="7">
    <source>
        <dbReference type="HAMAP-Rule" id="MF_00201"/>
    </source>
</evidence>
<comment type="caution">
    <text evidence="9">The sequence shown here is derived from an EMBL/GenBank/DDBJ whole genome shotgun (WGS) entry which is preliminary data.</text>
</comment>
<dbReference type="SUPFAM" id="SSF50249">
    <property type="entry name" value="Nucleic acid-binding proteins"/>
    <property type="match status" value="1"/>
</dbReference>
<dbReference type="InterPro" id="IPR037278">
    <property type="entry name" value="ARFGAP/RecO"/>
</dbReference>
<reference evidence="9 10" key="1">
    <citation type="journal article" date="2015" name="Nature">
        <title>rRNA introns, odd ribosomes, and small enigmatic genomes across a large radiation of phyla.</title>
        <authorList>
            <person name="Brown C.T."/>
            <person name="Hug L.A."/>
            <person name="Thomas B.C."/>
            <person name="Sharon I."/>
            <person name="Castelle C.J."/>
            <person name="Singh A."/>
            <person name="Wilkins M.J."/>
            <person name="Williams K.H."/>
            <person name="Banfield J.F."/>
        </authorList>
    </citation>
    <scope>NUCLEOTIDE SEQUENCE [LARGE SCALE GENOMIC DNA]</scope>
</reference>
<dbReference type="AlphaFoldDB" id="A0A0G0YJY8"/>
<evidence type="ECO:0000256" key="5">
    <source>
        <dbReference type="ARBA" id="ARBA00023204"/>
    </source>
</evidence>
<dbReference type="Gene3D" id="2.40.50.140">
    <property type="entry name" value="Nucleic acid-binding proteins"/>
    <property type="match status" value="1"/>
</dbReference>
<dbReference type="PANTHER" id="PTHR33991:SF1">
    <property type="entry name" value="DNA REPAIR PROTEIN RECO"/>
    <property type="match status" value="1"/>
</dbReference>
<evidence type="ECO:0000256" key="6">
    <source>
        <dbReference type="ARBA" id="ARBA00033409"/>
    </source>
</evidence>
<dbReference type="NCBIfam" id="TIGR00613">
    <property type="entry name" value="reco"/>
    <property type="match status" value="1"/>
</dbReference>
<organism evidence="9 10">
    <name type="scientific">candidate division CPR2 bacterium GW2011_GWC1_41_48</name>
    <dbReference type="NCBI Taxonomy" id="1618344"/>
    <lineage>
        <taxon>Bacteria</taxon>
        <taxon>Bacteria division CPR2</taxon>
    </lineage>
</organism>
<dbReference type="Gene3D" id="1.20.1440.120">
    <property type="entry name" value="Recombination protein O, C-terminal domain"/>
    <property type="match status" value="1"/>
</dbReference>
<evidence type="ECO:0000256" key="4">
    <source>
        <dbReference type="ARBA" id="ARBA00023172"/>
    </source>
</evidence>
<feature type="domain" description="DNA replication/recombination mediator RecO N-terminal" evidence="8">
    <location>
        <begin position="1"/>
        <end position="76"/>
    </location>
</feature>
<evidence type="ECO:0000313" key="10">
    <source>
        <dbReference type="Proteomes" id="UP000033869"/>
    </source>
</evidence>
<accession>A0A0G0YJY8</accession>
<evidence type="ECO:0000256" key="2">
    <source>
        <dbReference type="ARBA" id="ARBA00021310"/>
    </source>
</evidence>
<comment type="similarity">
    <text evidence="1 7">Belongs to the RecO family.</text>
</comment>
<dbReference type="PANTHER" id="PTHR33991">
    <property type="entry name" value="DNA REPAIR PROTEIN RECO"/>
    <property type="match status" value="1"/>
</dbReference>
<proteinExistence type="inferred from homology"/>